<evidence type="ECO:0000256" key="4">
    <source>
        <dbReference type="ARBA" id="ARBA00022741"/>
    </source>
</evidence>
<dbReference type="Proteomes" id="UP000437446">
    <property type="component" value="Unassembled WGS sequence"/>
</dbReference>
<evidence type="ECO:0000313" key="6">
    <source>
        <dbReference type="EMBL" id="MTU27712.1"/>
    </source>
</evidence>
<dbReference type="GO" id="GO:0000166">
    <property type="term" value="F:nucleotide binding"/>
    <property type="evidence" value="ECO:0007669"/>
    <property type="project" value="UniProtKB-KW"/>
</dbReference>
<dbReference type="EMBL" id="QRKC01000001">
    <property type="protein sequence ID" value="RHH80479.1"/>
    <property type="molecule type" value="Genomic_DNA"/>
</dbReference>
<dbReference type="InterPro" id="IPR051813">
    <property type="entry name" value="HepT_RNase_toxin"/>
</dbReference>
<dbReference type="Proteomes" id="UP000283732">
    <property type="component" value="Unassembled WGS sequence"/>
</dbReference>
<dbReference type="Pfam" id="PF01934">
    <property type="entry name" value="HepT-like"/>
    <property type="match status" value="1"/>
</dbReference>
<proteinExistence type="predicted"/>
<evidence type="ECO:0000256" key="5">
    <source>
        <dbReference type="ARBA" id="ARBA00022801"/>
    </source>
</evidence>
<dbReference type="EMBL" id="WNCR01000001">
    <property type="protein sequence ID" value="MTU27712.1"/>
    <property type="molecule type" value="Genomic_DNA"/>
</dbReference>
<gene>
    <name evidence="8" type="ORF">DW191_05160</name>
    <name evidence="7" type="ORF">DW986_06330</name>
    <name evidence="6" type="ORF">GMD66_00465</name>
</gene>
<evidence type="ECO:0000313" key="11">
    <source>
        <dbReference type="Proteomes" id="UP000437446"/>
    </source>
</evidence>
<accession>A0A3R6EFQ3</accession>
<dbReference type="AlphaFoldDB" id="A0A3R6EFQ3"/>
<evidence type="ECO:0000256" key="2">
    <source>
        <dbReference type="ARBA" id="ARBA00022649"/>
    </source>
</evidence>
<keyword evidence="2" id="KW-1277">Toxin-antitoxin system</keyword>
<keyword evidence="1" id="KW-0597">Phosphoprotein</keyword>
<dbReference type="GO" id="GO:0110001">
    <property type="term" value="C:toxin-antitoxin complex"/>
    <property type="evidence" value="ECO:0007669"/>
    <property type="project" value="InterPro"/>
</dbReference>
<reference evidence="6 11" key="2">
    <citation type="journal article" date="2019" name="Nat. Med.">
        <title>A library of human gut bacterial isolates paired with longitudinal multiomics data enables mechanistic microbiome research.</title>
        <authorList>
            <person name="Poyet M."/>
            <person name="Groussin M."/>
            <person name="Gibbons S.M."/>
            <person name="Avila-Pacheco J."/>
            <person name="Jiang X."/>
            <person name="Kearney S.M."/>
            <person name="Perrotta A.R."/>
            <person name="Berdy B."/>
            <person name="Zhao S."/>
            <person name="Lieberman T.D."/>
            <person name="Swanson P.K."/>
            <person name="Smith M."/>
            <person name="Roesemann S."/>
            <person name="Alexander J.E."/>
            <person name="Rich S.A."/>
            <person name="Livny J."/>
            <person name="Vlamakis H."/>
            <person name="Clish C."/>
            <person name="Bullock K."/>
            <person name="Deik A."/>
            <person name="Scott J."/>
            <person name="Pierce K.A."/>
            <person name="Xavier R.J."/>
            <person name="Alm E.J."/>
        </authorList>
    </citation>
    <scope>NUCLEOTIDE SEQUENCE [LARGE SCALE GENOMIC DNA]</scope>
    <source>
        <strain evidence="6 11">BIOML-A25</strain>
    </source>
</reference>
<dbReference type="GO" id="GO:0004540">
    <property type="term" value="F:RNA nuclease activity"/>
    <property type="evidence" value="ECO:0007669"/>
    <property type="project" value="InterPro"/>
</dbReference>
<evidence type="ECO:0000256" key="3">
    <source>
        <dbReference type="ARBA" id="ARBA00022722"/>
    </source>
</evidence>
<evidence type="ECO:0000313" key="9">
    <source>
        <dbReference type="Proteomes" id="UP000283732"/>
    </source>
</evidence>
<dbReference type="EMBL" id="QSEF01000007">
    <property type="protein sequence ID" value="RGZ49395.1"/>
    <property type="molecule type" value="Genomic_DNA"/>
</dbReference>
<organism evidence="8 9">
    <name type="scientific">Parabacteroides merdae</name>
    <dbReference type="NCBI Taxonomy" id="46503"/>
    <lineage>
        <taxon>Bacteria</taxon>
        <taxon>Pseudomonadati</taxon>
        <taxon>Bacteroidota</taxon>
        <taxon>Bacteroidia</taxon>
        <taxon>Bacteroidales</taxon>
        <taxon>Tannerellaceae</taxon>
        <taxon>Parabacteroides</taxon>
    </lineage>
</organism>
<protein>
    <submittedName>
        <fullName evidence="8">DUF86 domain-containing protein</fullName>
    </submittedName>
</protein>
<reference evidence="9 10" key="1">
    <citation type="submission" date="2018-08" db="EMBL/GenBank/DDBJ databases">
        <title>A genome reference for cultivated species of the human gut microbiota.</title>
        <authorList>
            <person name="Zou Y."/>
            <person name="Xue W."/>
            <person name="Luo G."/>
        </authorList>
    </citation>
    <scope>NUCLEOTIDE SEQUENCE [LARGE SCALE GENOMIC DNA]</scope>
    <source>
        <strain evidence="8 9">AM16-50</strain>
        <strain evidence="7 10">AM50-15</strain>
    </source>
</reference>
<dbReference type="InterPro" id="IPR008201">
    <property type="entry name" value="HepT-like"/>
</dbReference>
<dbReference type="PANTHER" id="PTHR34139">
    <property type="entry name" value="UPF0331 PROTEIN MJ0127"/>
    <property type="match status" value="1"/>
</dbReference>
<sequence length="134" mass="15466">MQFIFKDQITDKLLFVIQRVELALKRTSDVADCDDLLRTPEGVDLFDATCMRIQTIAETLKQIDTETKEKLLVYYPGIPWRKIFAMQNIISHEYLSVDPEIITDIVKHNLSPLLVVLYRIQDDLNAGKHDAIFG</sequence>
<dbReference type="Proteomes" id="UP000285173">
    <property type="component" value="Unassembled WGS sequence"/>
</dbReference>
<dbReference type="PANTHER" id="PTHR34139:SF1">
    <property type="entry name" value="RNASE MJ1380-RELATED"/>
    <property type="match status" value="1"/>
</dbReference>
<keyword evidence="4" id="KW-0547">Nucleotide-binding</keyword>
<evidence type="ECO:0000313" key="7">
    <source>
        <dbReference type="EMBL" id="RGZ49395.1"/>
    </source>
</evidence>
<evidence type="ECO:0000313" key="8">
    <source>
        <dbReference type="EMBL" id="RHH80479.1"/>
    </source>
</evidence>
<evidence type="ECO:0000256" key="1">
    <source>
        <dbReference type="ARBA" id="ARBA00022553"/>
    </source>
</evidence>
<dbReference type="RefSeq" id="WP_122202870.1">
    <property type="nucleotide sequence ID" value="NZ_JAHPXH010000011.1"/>
</dbReference>
<dbReference type="GO" id="GO:0016787">
    <property type="term" value="F:hydrolase activity"/>
    <property type="evidence" value="ECO:0007669"/>
    <property type="project" value="UniProtKB-KW"/>
</dbReference>
<name>A0A3R6EFQ3_9BACT</name>
<comment type="caution">
    <text evidence="8">The sequence shown here is derived from an EMBL/GenBank/DDBJ whole genome shotgun (WGS) entry which is preliminary data.</text>
</comment>
<evidence type="ECO:0000313" key="10">
    <source>
        <dbReference type="Proteomes" id="UP000285173"/>
    </source>
</evidence>
<keyword evidence="3" id="KW-0540">Nuclease</keyword>
<keyword evidence="5" id="KW-0378">Hydrolase</keyword>